<keyword evidence="4" id="KW-0862">Zinc</keyword>
<evidence type="ECO:0000313" key="11">
    <source>
        <dbReference type="EMBL" id="CAD7650509.1"/>
    </source>
</evidence>
<keyword evidence="6" id="KW-0238">DNA-binding</keyword>
<dbReference type="EMBL" id="CAJPVJ010004163">
    <property type="protein sequence ID" value="CAG2168355.1"/>
    <property type="molecule type" value="Genomic_DNA"/>
</dbReference>
<dbReference type="GO" id="GO:0005634">
    <property type="term" value="C:nucleus"/>
    <property type="evidence" value="ECO:0007669"/>
    <property type="project" value="UniProtKB-SubCell"/>
</dbReference>
<keyword evidence="12" id="KW-1185">Reference proteome</keyword>
<dbReference type="PANTHER" id="PTHR13006">
    <property type="entry name" value="PAPILLOMAVIRUS REGULATORY FACTOR PRF-1"/>
    <property type="match status" value="1"/>
</dbReference>
<keyword evidence="7" id="KW-0804">Transcription</keyword>
<dbReference type="OrthoDB" id="5950721at2759"/>
<feature type="region of interest" description="Disordered" evidence="9">
    <location>
        <begin position="67"/>
        <end position="121"/>
    </location>
</feature>
<evidence type="ECO:0000256" key="7">
    <source>
        <dbReference type="ARBA" id="ARBA00023163"/>
    </source>
</evidence>
<evidence type="ECO:0000256" key="2">
    <source>
        <dbReference type="ARBA" id="ARBA00022723"/>
    </source>
</evidence>
<comment type="subcellular location">
    <subcellularLocation>
        <location evidence="1">Nucleus</location>
    </subcellularLocation>
</comment>
<evidence type="ECO:0000256" key="9">
    <source>
        <dbReference type="SAM" id="MobiDB-lite"/>
    </source>
</evidence>
<dbReference type="InterPro" id="IPR052253">
    <property type="entry name" value="CR1/CR2-DNA-binding_regulator"/>
</dbReference>
<protein>
    <recommendedName>
        <fullName evidence="10">C2H2-type domain-containing protein</fullName>
    </recommendedName>
</protein>
<dbReference type="GO" id="GO:0003700">
    <property type="term" value="F:DNA-binding transcription factor activity"/>
    <property type="evidence" value="ECO:0007669"/>
    <property type="project" value="TreeGrafter"/>
</dbReference>
<evidence type="ECO:0000259" key="10">
    <source>
        <dbReference type="PROSITE" id="PS00028"/>
    </source>
</evidence>
<accession>A0A7R9QMP6</accession>
<dbReference type="EMBL" id="OC918988">
    <property type="protein sequence ID" value="CAD7650509.1"/>
    <property type="molecule type" value="Genomic_DNA"/>
</dbReference>
<evidence type="ECO:0000256" key="4">
    <source>
        <dbReference type="ARBA" id="ARBA00022833"/>
    </source>
</evidence>
<proteinExistence type="predicted"/>
<evidence type="ECO:0000256" key="5">
    <source>
        <dbReference type="ARBA" id="ARBA00023015"/>
    </source>
</evidence>
<dbReference type="Proteomes" id="UP000728032">
    <property type="component" value="Unassembled WGS sequence"/>
</dbReference>
<feature type="domain" description="C2H2-type" evidence="10">
    <location>
        <begin position="15"/>
        <end position="38"/>
    </location>
</feature>
<dbReference type="GO" id="GO:0000978">
    <property type="term" value="F:RNA polymerase II cis-regulatory region sequence-specific DNA binding"/>
    <property type="evidence" value="ECO:0007669"/>
    <property type="project" value="TreeGrafter"/>
</dbReference>
<feature type="compositionally biased region" description="Low complexity" evidence="9">
    <location>
        <begin position="76"/>
        <end position="103"/>
    </location>
</feature>
<dbReference type="PROSITE" id="PS00028">
    <property type="entry name" value="ZINC_FINGER_C2H2_1"/>
    <property type="match status" value="1"/>
</dbReference>
<evidence type="ECO:0000256" key="1">
    <source>
        <dbReference type="ARBA" id="ARBA00004123"/>
    </source>
</evidence>
<evidence type="ECO:0000256" key="6">
    <source>
        <dbReference type="ARBA" id="ARBA00023125"/>
    </source>
</evidence>
<organism evidence="11">
    <name type="scientific">Oppiella nova</name>
    <dbReference type="NCBI Taxonomy" id="334625"/>
    <lineage>
        <taxon>Eukaryota</taxon>
        <taxon>Metazoa</taxon>
        <taxon>Ecdysozoa</taxon>
        <taxon>Arthropoda</taxon>
        <taxon>Chelicerata</taxon>
        <taxon>Arachnida</taxon>
        <taxon>Acari</taxon>
        <taxon>Acariformes</taxon>
        <taxon>Sarcoptiformes</taxon>
        <taxon>Oribatida</taxon>
        <taxon>Brachypylina</taxon>
        <taxon>Oppioidea</taxon>
        <taxon>Oppiidae</taxon>
        <taxon>Oppiella</taxon>
    </lineage>
</organism>
<dbReference type="AlphaFoldDB" id="A0A7R9QMP6"/>
<keyword evidence="3" id="KW-0863">Zinc-finger</keyword>
<evidence type="ECO:0000313" key="12">
    <source>
        <dbReference type="Proteomes" id="UP000728032"/>
    </source>
</evidence>
<dbReference type="PANTHER" id="PTHR13006:SF9">
    <property type="entry name" value="GLUCOSE TRANSPORTER 4 ENHANCER FACTOR, ISOFORM G"/>
    <property type="match status" value="1"/>
</dbReference>
<gene>
    <name evidence="11" type="ORF">ONB1V03_LOCUS7845</name>
</gene>
<dbReference type="SMART" id="SM01366">
    <property type="entry name" value="c-clamp"/>
    <property type="match status" value="1"/>
</dbReference>
<feature type="region of interest" description="Disordered" evidence="9">
    <location>
        <begin position="237"/>
        <end position="262"/>
    </location>
</feature>
<reference evidence="11" key="1">
    <citation type="submission" date="2020-11" db="EMBL/GenBank/DDBJ databases">
        <authorList>
            <person name="Tran Van P."/>
        </authorList>
    </citation>
    <scope>NUCLEOTIDE SEQUENCE</scope>
</reference>
<name>A0A7R9QMP6_9ACAR</name>
<keyword evidence="5" id="KW-0805">Transcription regulation</keyword>
<dbReference type="InterPro" id="IPR013087">
    <property type="entry name" value="Znf_C2H2_type"/>
</dbReference>
<dbReference type="GO" id="GO:0006357">
    <property type="term" value="P:regulation of transcription by RNA polymerase II"/>
    <property type="evidence" value="ECO:0007669"/>
    <property type="project" value="TreeGrafter"/>
</dbReference>
<dbReference type="GO" id="GO:0008270">
    <property type="term" value="F:zinc ion binding"/>
    <property type="evidence" value="ECO:0007669"/>
    <property type="project" value="UniProtKB-KW"/>
</dbReference>
<keyword evidence="8" id="KW-0539">Nucleus</keyword>
<evidence type="ECO:0000256" key="3">
    <source>
        <dbReference type="ARBA" id="ARBA00022771"/>
    </source>
</evidence>
<keyword evidence="2" id="KW-0479">Metal-binding</keyword>
<sequence length="294" mass="32023">MLKGVEAQIRIIFQCTWPGCVQQYDTCKQIEHHVRTKHLGRSGETSDENNDREEEFYYTEIEVMDGQHHHQRGCDSLGSSSSTSPSSVSSSSSSPGPQSPTASNDGSCKSEAPSPHLFFPSTSAPPTVWSHLEDHEYPKPLPLSGQQHNLHHYHSNGTGGGIKIKFIDTNTFLSNNKALLTAPINIPGLTTTVGAAINAHQYSKPMPISISAPVSLQSPARPHHKYMKLNGGAGGVKSAGSSGTTLLHAGPAKQSPTKRVRGESRKCRKVYGMDNRDSWCTQCKWKKACSRFTD</sequence>
<evidence type="ECO:0000256" key="8">
    <source>
        <dbReference type="ARBA" id="ARBA00023242"/>
    </source>
</evidence>